<keyword evidence="3" id="KW-1185">Reference proteome</keyword>
<feature type="signal peptide" evidence="1">
    <location>
        <begin position="1"/>
        <end position="24"/>
    </location>
</feature>
<dbReference type="Proteomes" id="UP001165524">
    <property type="component" value="Unassembled WGS sequence"/>
</dbReference>
<name>A0ABT0E5Z1_9GAMM</name>
<proteinExistence type="predicted"/>
<sequence length="128" mass="14725">MKRHTLLWSFLLTFMLLGCATKPAQLPEEDLAVLRYDTASLTGAFELLEVNRASSGDVIRTQVQLRNKSAFSVNYQYKFRWYDRNGFEIAPDGEPWRPQRVPGKGEFRLQGVAPSAAATRFEVWLRQE</sequence>
<dbReference type="RefSeq" id="WP_246949300.1">
    <property type="nucleotide sequence ID" value="NZ_JALKII010000002.1"/>
</dbReference>
<feature type="chain" id="PRO_5047253723" evidence="1">
    <location>
        <begin position="25"/>
        <end position="128"/>
    </location>
</feature>
<dbReference type="CDD" id="cd09030">
    <property type="entry name" value="DUF1425"/>
    <property type="match status" value="1"/>
</dbReference>
<dbReference type="Pfam" id="PF07233">
    <property type="entry name" value="DUF1425"/>
    <property type="match status" value="1"/>
</dbReference>
<dbReference type="EMBL" id="JALKII010000002">
    <property type="protein sequence ID" value="MCK0537057.1"/>
    <property type="molecule type" value="Genomic_DNA"/>
</dbReference>
<evidence type="ECO:0000256" key="1">
    <source>
        <dbReference type="SAM" id="SignalP"/>
    </source>
</evidence>
<dbReference type="Gene3D" id="2.60.40.3230">
    <property type="match status" value="1"/>
</dbReference>
<evidence type="ECO:0000313" key="2">
    <source>
        <dbReference type="EMBL" id="MCK0537057.1"/>
    </source>
</evidence>
<organism evidence="2 3">
    <name type="scientific">Alcanivorax quisquiliarum</name>
    <dbReference type="NCBI Taxonomy" id="2933565"/>
    <lineage>
        <taxon>Bacteria</taxon>
        <taxon>Pseudomonadati</taxon>
        <taxon>Pseudomonadota</taxon>
        <taxon>Gammaproteobacteria</taxon>
        <taxon>Oceanospirillales</taxon>
        <taxon>Alcanivoracaceae</taxon>
        <taxon>Alcanivorax</taxon>
    </lineage>
</organism>
<comment type="caution">
    <text evidence="2">The sequence shown here is derived from an EMBL/GenBank/DDBJ whole genome shotgun (WGS) entry which is preliminary data.</text>
</comment>
<dbReference type="InterPro" id="IPR010824">
    <property type="entry name" value="DUF1425"/>
</dbReference>
<dbReference type="PROSITE" id="PS51257">
    <property type="entry name" value="PROKAR_LIPOPROTEIN"/>
    <property type="match status" value="1"/>
</dbReference>
<gene>
    <name evidence="2" type="ORF">MU846_04975</name>
</gene>
<reference evidence="2" key="1">
    <citation type="submission" date="2022-04" db="EMBL/GenBank/DDBJ databases">
        <title>Alcanivorax sp. CY1518 draft genome sequence.</title>
        <authorList>
            <person name="Zhao G."/>
            <person name="An M."/>
        </authorList>
    </citation>
    <scope>NUCLEOTIDE SEQUENCE</scope>
    <source>
        <strain evidence="2">CY1518</strain>
    </source>
</reference>
<keyword evidence="1" id="KW-0732">Signal</keyword>
<dbReference type="InterPro" id="IPR038483">
    <property type="entry name" value="YcfL-like_sf"/>
</dbReference>
<evidence type="ECO:0000313" key="3">
    <source>
        <dbReference type="Proteomes" id="UP001165524"/>
    </source>
</evidence>
<accession>A0ABT0E5Z1</accession>
<protein>
    <submittedName>
        <fullName evidence="2">YcfL family protein</fullName>
    </submittedName>
</protein>